<proteinExistence type="predicted"/>
<dbReference type="Proteomes" id="UP000035037">
    <property type="component" value="Unassembled WGS sequence"/>
</dbReference>
<organism evidence="1 2">
    <name type="scientific">Candidatus Synechococcus spongiarum 15L</name>
    <dbReference type="NCBI Taxonomy" id="1608419"/>
    <lineage>
        <taxon>Bacteria</taxon>
        <taxon>Bacillati</taxon>
        <taxon>Cyanobacteriota</taxon>
        <taxon>Cyanophyceae</taxon>
        <taxon>Synechococcales</taxon>
        <taxon>Synechococcaceae</taxon>
        <taxon>Synechococcus</taxon>
    </lineage>
</organism>
<name>A0A0G8AY73_9SYNE</name>
<gene>
    <name evidence="1" type="ORF">TQ37_02295</name>
</gene>
<dbReference type="EMBL" id="JYFQ01000052">
    <property type="protein sequence ID" value="KKZ14071.1"/>
    <property type="molecule type" value="Genomic_DNA"/>
</dbReference>
<reference evidence="1 2" key="2">
    <citation type="submission" date="2015-05" db="EMBL/GenBank/DDBJ databases">
        <title>Lifestyle Evolution in Cyanobacterial Symbionts of Sponges.</title>
        <authorList>
            <person name="Burgsdorf I."/>
            <person name="Slaby B.M."/>
            <person name="Handley K.M."/>
            <person name="Haber M."/>
            <person name="Blom J."/>
            <person name="Marshall C.W."/>
            <person name="Gilbert J.A."/>
            <person name="Hentschel U."/>
            <person name="Steindler L."/>
        </authorList>
    </citation>
    <scope>NUCLEOTIDE SEQUENCE [LARGE SCALE GENOMIC DNA]</scope>
    <source>
        <strain evidence="1">15L</strain>
    </source>
</reference>
<dbReference type="PATRIC" id="fig|1608419.3.peg.1857"/>
<dbReference type="AlphaFoldDB" id="A0A0G8AY73"/>
<evidence type="ECO:0000313" key="1">
    <source>
        <dbReference type="EMBL" id="KKZ14071.1"/>
    </source>
</evidence>
<comment type="caution">
    <text evidence="1">The sequence shown here is derived from an EMBL/GenBank/DDBJ whole genome shotgun (WGS) entry which is preliminary data.</text>
</comment>
<evidence type="ECO:0000313" key="2">
    <source>
        <dbReference type="Proteomes" id="UP000035037"/>
    </source>
</evidence>
<dbReference type="PROSITE" id="PS51257">
    <property type="entry name" value="PROKAR_LIPOPROTEIN"/>
    <property type="match status" value="1"/>
</dbReference>
<accession>A0A0G8AY73</accession>
<sequence length="279" mass="30142">MITLKHTNYLIFLFLIVAVGACDSVPGPSPVDQRPPQIEDFSLAPQRIVYALLDEEAIDGDSVTVDLDLAVTVRASDTPVARVTYAILPPDTTEDPIHTGVLPRSATNTYSGTVNVTLSALEVQSYPVVVYVTDTDNQLGGEARSSVVYVRSFEPGSPPIIENLLIPTTIQRPDDGEPARSLLFAAEVSDVDGLNDIEQVEFWNETSPGARLLLCDDGGRRTCGSSAESGDVTAGDGLFTRRVYITSDRTLGANTFVFEATDRAGLRSQQVRHTVEIIE</sequence>
<reference evidence="1 2" key="1">
    <citation type="submission" date="2015-02" db="EMBL/GenBank/DDBJ databases">
        <authorList>
            <person name="Slaby B."/>
            <person name="Hentschel U."/>
        </authorList>
    </citation>
    <scope>NUCLEOTIDE SEQUENCE [LARGE SCALE GENOMIC DNA]</scope>
    <source>
        <strain evidence="1">15L</strain>
    </source>
</reference>
<protein>
    <submittedName>
        <fullName evidence="1">Uncharacterized protein</fullName>
    </submittedName>
</protein>